<sequence>MTYVDGFVIPISKKNVQSYKKMAQLGAKLWKKYGALQYTEAIGDDLAPKGTVTRFPKLAKTKSGETVVFSFIVYKSRKHRDSVNKKVMSDPVMNDPKMKNMVMPFDPKRMAYGGFKALVEW</sequence>
<dbReference type="Pfam" id="PF07237">
    <property type="entry name" value="DUF1428"/>
    <property type="match status" value="1"/>
</dbReference>
<dbReference type="SUPFAM" id="SSF54909">
    <property type="entry name" value="Dimeric alpha+beta barrel"/>
    <property type="match status" value="1"/>
</dbReference>
<proteinExistence type="predicted"/>
<reference evidence="1" key="1">
    <citation type="submission" date="2021-03" db="EMBL/GenBank/DDBJ databases">
        <authorList>
            <person name="Jaffe A."/>
        </authorList>
    </citation>
    <scope>NUCLEOTIDE SEQUENCE</scope>
    <source>
        <strain evidence="1">RIFCSPLOWO2_01_FULL_AR10_48_17</strain>
    </source>
</reference>
<dbReference type="InterPro" id="IPR009874">
    <property type="entry name" value="DUF1428"/>
</dbReference>
<reference evidence="1" key="2">
    <citation type="submission" date="2021-05" db="EMBL/GenBank/DDBJ databases">
        <title>Protein family content uncovers lineage relationships and bacterial pathway maintenance mechanisms in DPANN archaea.</title>
        <authorList>
            <person name="Castelle C.J."/>
            <person name="Meheust R."/>
            <person name="Jaffe A.L."/>
            <person name="Seitz K."/>
            <person name="Gong X."/>
            <person name="Baker B.J."/>
            <person name="Banfield J.F."/>
        </authorList>
    </citation>
    <scope>NUCLEOTIDE SEQUENCE</scope>
    <source>
        <strain evidence="1">RIFCSPLOWO2_01_FULL_AR10_48_17</strain>
    </source>
</reference>
<organism evidence="1 2">
    <name type="scientific">Candidatus Iainarchaeum sp</name>
    <dbReference type="NCBI Taxonomy" id="3101447"/>
    <lineage>
        <taxon>Archaea</taxon>
        <taxon>Candidatus Iainarchaeota</taxon>
        <taxon>Candidatus Iainarchaeia</taxon>
        <taxon>Candidatus Iainarchaeales</taxon>
        <taxon>Candidatus Iainarchaeaceae</taxon>
        <taxon>Candidatus Iainarchaeum</taxon>
    </lineage>
</organism>
<comment type="caution">
    <text evidence="1">The sequence shown here is derived from an EMBL/GenBank/DDBJ whole genome shotgun (WGS) entry which is preliminary data.</text>
</comment>
<accession>A0A8T4L2K0</accession>
<dbReference type="InterPro" id="IPR011008">
    <property type="entry name" value="Dimeric_a/b-barrel"/>
</dbReference>
<dbReference type="Proteomes" id="UP000675968">
    <property type="component" value="Unassembled WGS sequence"/>
</dbReference>
<protein>
    <submittedName>
        <fullName evidence="1">DUF1428 domain-containing protein</fullName>
    </submittedName>
</protein>
<gene>
    <name evidence="1" type="ORF">J4215_03225</name>
</gene>
<dbReference type="EMBL" id="JAGVWC010000010">
    <property type="protein sequence ID" value="MBS3061568.1"/>
    <property type="molecule type" value="Genomic_DNA"/>
</dbReference>
<name>A0A8T4L2K0_9ARCH</name>
<dbReference type="AlphaFoldDB" id="A0A8T4L2K0"/>
<evidence type="ECO:0000313" key="2">
    <source>
        <dbReference type="Proteomes" id="UP000675968"/>
    </source>
</evidence>
<dbReference type="Gene3D" id="3.30.70.100">
    <property type="match status" value="1"/>
</dbReference>
<dbReference type="PIRSF" id="PIRSF007028">
    <property type="entry name" value="UCP007028"/>
    <property type="match status" value="1"/>
</dbReference>
<evidence type="ECO:0000313" key="1">
    <source>
        <dbReference type="EMBL" id="MBS3061568.1"/>
    </source>
</evidence>